<accession>A0A923M942</accession>
<organism evidence="3 4">
    <name type="scientific">Ramlibacter albus</name>
    <dbReference type="NCBI Taxonomy" id="2079448"/>
    <lineage>
        <taxon>Bacteria</taxon>
        <taxon>Pseudomonadati</taxon>
        <taxon>Pseudomonadota</taxon>
        <taxon>Betaproteobacteria</taxon>
        <taxon>Burkholderiales</taxon>
        <taxon>Comamonadaceae</taxon>
        <taxon>Ramlibacter</taxon>
    </lineage>
</organism>
<dbReference type="EMBL" id="JACORU010000005">
    <property type="protein sequence ID" value="MBC5765946.1"/>
    <property type="molecule type" value="Genomic_DNA"/>
</dbReference>
<keyword evidence="1" id="KW-0732">Signal</keyword>
<keyword evidence="4" id="KW-1185">Reference proteome</keyword>
<dbReference type="RefSeq" id="WP_187082410.1">
    <property type="nucleotide sequence ID" value="NZ_JACORU010000005.1"/>
</dbReference>
<reference evidence="3" key="1">
    <citation type="submission" date="2020-08" db="EMBL/GenBank/DDBJ databases">
        <title>Ramlibacter sp. GTP1 16S ribosomal RNA gene genome sequencing and assembly.</title>
        <authorList>
            <person name="Kang M."/>
        </authorList>
    </citation>
    <scope>NUCLEOTIDE SEQUENCE</scope>
    <source>
        <strain evidence="3">GTP1</strain>
    </source>
</reference>
<dbReference type="Pfam" id="PF13115">
    <property type="entry name" value="YtkA"/>
    <property type="match status" value="1"/>
</dbReference>
<dbReference type="PROSITE" id="PS51257">
    <property type="entry name" value="PROKAR_LIPOPROTEIN"/>
    <property type="match status" value="1"/>
</dbReference>
<feature type="signal peptide" evidence="1">
    <location>
        <begin position="1"/>
        <end position="27"/>
    </location>
</feature>
<evidence type="ECO:0000259" key="2">
    <source>
        <dbReference type="Pfam" id="PF13115"/>
    </source>
</evidence>
<dbReference type="InterPro" id="IPR032693">
    <property type="entry name" value="YtkA-like_dom"/>
</dbReference>
<comment type="caution">
    <text evidence="3">The sequence shown here is derived from an EMBL/GenBank/DDBJ whole genome shotgun (WGS) entry which is preliminary data.</text>
</comment>
<protein>
    <submittedName>
        <fullName evidence="3">FixH family protein</fullName>
    </submittedName>
</protein>
<dbReference type="Proteomes" id="UP000596827">
    <property type="component" value="Unassembled WGS sequence"/>
</dbReference>
<name>A0A923M942_9BURK</name>
<evidence type="ECO:0000313" key="3">
    <source>
        <dbReference type="EMBL" id="MBC5765946.1"/>
    </source>
</evidence>
<feature type="domain" description="YtkA-like" evidence="2">
    <location>
        <begin position="61"/>
        <end position="125"/>
    </location>
</feature>
<evidence type="ECO:0000256" key="1">
    <source>
        <dbReference type="SAM" id="SignalP"/>
    </source>
</evidence>
<evidence type="ECO:0000313" key="4">
    <source>
        <dbReference type="Proteomes" id="UP000596827"/>
    </source>
</evidence>
<dbReference type="AlphaFoldDB" id="A0A923M942"/>
<feature type="chain" id="PRO_5037956088" evidence="1">
    <location>
        <begin position="28"/>
        <end position="146"/>
    </location>
</feature>
<sequence>MKENFSRRTLFAAAAGLALLATGCATAATEAGRDYSTDKLTQQGGFRVSWRTETGAPPIGQLHTWVLHVARPDGTPVTDAAIAIDGDMPQHLHGLPTRPRMTRHLGNGDYLIDGIKFQMGGWWVMEFTITAQGRKDLAKFNLMLKR</sequence>
<gene>
    <name evidence="3" type="ORF">H8R02_15875</name>
</gene>
<proteinExistence type="predicted"/>